<sequence length="82" mass="8565">MRVLRDCVYGTGRGGEGHEFDVGSNVLGLWRLERVVGDVEGSGSGALFVEGLEAGEEGQGLAGETEDASSEEEVFAEFEGGL</sequence>
<evidence type="ECO:0000313" key="2">
    <source>
        <dbReference type="Proteomes" id="UP000249056"/>
    </source>
</evidence>
<protein>
    <submittedName>
        <fullName evidence="1">Uncharacterized protein</fullName>
    </submittedName>
</protein>
<keyword evidence="2" id="KW-1185">Reference proteome</keyword>
<comment type="caution">
    <text evidence="1">The sequence shown here is derived from an EMBL/GenBank/DDBJ whole genome shotgun (WGS) entry which is preliminary data.</text>
</comment>
<name>A0A395IKT5_9HELO</name>
<accession>A0A395IKT5</accession>
<dbReference type="AlphaFoldDB" id="A0A395IKT5"/>
<dbReference type="Proteomes" id="UP000249056">
    <property type="component" value="Unassembled WGS sequence"/>
</dbReference>
<evidence type="ECO:0000313" key="1">
    <source>
        <dbReference type="EMBL" id="RAL60454.1"/>
    </source>
</evidence>
<proteinExistence type="predicted"/>
<gene>
    <name evidence="1" type="ORF">DID88_000229</name>
</gene>
<reference evidence="1 2" key="1">
    <citation type="submission" date="2018-06" db="EMBL/GenBank/DDBJ databases">
        <title>Genome Sequence of the Brown Rot Fungal Pathogen Monilinia fructigena.</title>
        <authorList>
            <person name="Landi L."/>
            <person name="De Miccolis Angelini R.M."/>
            <person name="Pollastro S."/>
            <person name="Abate D."/>
            <person name="Faretra F."/>
            <person name="Romanazzi G."/>
        </authorList>
    </citation>
    <scope>NUCLEOTIDE SEQUENCE [LARGE SCALE GENOMIC DNA]</scope>
    <source>
        <strain evidence="1 2">Mfrg269</strain>
    </source>
</reference>
<organism evidence="1 2">
    <name type="scientific">Monilinia fructigena</name>
    <dbReference type="NCBI Taxonomy" id="38457"/>
    <lineage>
        <taxon>Eukaryota</taxon>
        <taxon>Fungi</taxon>
        <taxon>Dikarya</taxon>
        <taxon>Ascomycota</taxon>
        <taxon>Pezizomycotina</taxon>
        <taxon>Leotiomycetes</taxon>
        <taxon>Helotiales</taxon>
        <taxon>Sclerotiniaceae</taxon>
        <taxon>Monilinia</taxon>
    </lineage>
</organism>
<dbReference type="EMBL" id="QKRW01000040">
    <property type="protein sequence ID" value="RAL60454.1"/>
    <property type="molecule type" value="Genomic_DNA"/>
</dbReference>